<evidence type="ECO:0000256" key="1">
    <source>
        <dbReference type="ARBA" id="ARBA00006611"/>
    </source>
</evidence>
<proteinExistence type="inferred from homology"/>
<keyword evidence="2" id="KW-0547">Nucleotide-binding</keyword>
<dbReference type="Pfam" id="PF05157">
    <property type="entry name" value="MshEN"/>
    <property type="match status" value="1"/>
</dbReference>
<dbReference type="InterPro" id="IPR037257">
    <property type="entry name" value="T2SS_E_N_sf"/>
</dbReference>
<dbReference type="PANTHER" id="PTHR30258">
    <property type="entry name" value="TYPE II SECRETION SYSTEM PROTEIN GSPE-RELATED"/>
    <property type="match status" value="1"/>
</dbReference>
<dbReference type="PROSITE" id="PS00662">
    <property type="entry name" value="T2SP_E"/>
    <property type="match status" value="1"/>
</dbReference>
<feature type="domain" description="Bacterial type II secretion system protein E" evidence="4">
    <location>
        <begin position="352"/>
        <end position="366"/>
    </location>
</feature>
<gene>
    <name evidence="5" type="ORF">H9704_08005</name>
</gene>
<dbReference type="Gene3D" id="1.10.40.70">
    <property type="match status" value="1"/>
</dbReference>
<dbReference type="SUPFAM" id="SSF160246">
    <property type="entry name" value="EspE N-terminal domain-like"/>
    <property type="match status" value="1"/>
</dbReference>
<dbReference type="PANTHER" id="PTHR30258:SF3">
    <property type="entry name" value="SLL1921 PROTEIN"/>
    <property type="match status" value="1"/>
</dbReference>
<dbReference type="Gene3D" id="3.40.50.300">
    <property type="entry name" value="P-loop containing nucleotide triphosphate hydrolases"/>
    <property type="match status" value="1"/>
</dbReference>
<reference evidence="5" key="2">
    <citation type="submission" date="2021-04" db="EMBL/GenBank/DDBJ databases">
        <authorList>
            <person name="Gilroy R."/>
        </authorList>
    </citation>
    <scope>NUCLEOTIDE SEQUENCE</scope>
    <source>
        <strain evidence="5">CHK180-15479</strain>
    </source>
</reference>
<name>A0A9D2SI57_9FIRM</name>
<evidence type="ECO:0000256" key="3">
    <source>
        <dbReference type="ARBA" id="ARBA00022840"/>
    </source>
</evidence>
<protein>
    <submittedName>
        <fullName evidence="5">GspE/PulE family protein</fullName>
    </submittedName>
</protein>
<comment type="similarity">
    <text evidence="1">Belongs to the GSP E family.</text>
</comment>
<dbReference type="AlphaFoldDB" id="A0A9D2SI57"/>
<dbReference type="SUPFAM" id="SSF52540">
    <property type="entry name" value="P-loop containing nucleoside triphosphate hydrolases"/>
    <property type="match status" value="1"/>
</dbReference>
<dbReference type="Proteomes" id="UP000823910">
    <property type="component" value="Unassembled WGS sequence"/>
</dbReference>
<reference evidence="5" key="1">
    <citation type="journal article" date="2021" name="PeerJ">
        <title>Extensive microbial diversity within the chicken gut microbiome revealed by metagenomics and culture.</title>
        <authorList>
            <person name="Gilroy R."/>
            <person name="Ravi A."/>
            <person name="Getino M."/>
            <person name="Pursley I."/>
            <person name="Horton D.L."/>
            <person name="Alikhan N.F."/>
            <person name="Baker D."/>
            <person name="Gharbi K."/>
            <person name="Hall N."/>
            <person name="Watson M."/>
            <person name="Adriaenssens E.M."/>
            <person name="Foster-Nyarko E."/>
            <person name="Jarju S."/>
            <person name="Secka A."/>
            <person name="Antonio M."/>
            <person name="Oren A."/>
            <person name="Chaudhuri R.R."/>
            <person name="La Ragione R."/>
            <person name="Hildebrand F."/>
            <person name="Pallen M.J."/>
        </authorList>
    </citation>
    <scope>NUCLEOTIDE SEQUENCE</scope>
    <source>
        <strain evidence="5">CHK180-15479</strain>
    </source>
</reference>
<accession>A0A9D2SI57</accession>
<evidence type="ECO:0000256" key="2">
    <source>
        <dbReference type="ARBA" id="ARBA00022741"/>
    </source>
</evidence>
<keyword evidence="3" id="KW-0067">ATP-binding</keyword>
<evidence type="ECO:0000313" key="6">
    <source>
        <dbReference type="Proteomes" id="UP000823910"/>
    </source>
</evidence>
<dbReference type="GO" id="GO:0016887">
    <property type="term" value="F:ATP hydrolysis activity"/>
    <property type="evidence" value="ECO:0007669"/>
    <property type="project" value="TreeGrafter"/>
</dbReference>
<comment type="caution">
    <text evidence="5">The sequence shown here is derived from an EMBL/GenBank/DDBJ whole genome shotgun (WGS) entry which is preliminary data.</text>
</comment>
<evidence type="ECO:0000259" key="4">
    <source>
        <dbReference type="PROSITE" id="PS00662"/>
    </source>
</evidence>
<dbReference type="InterPro" id="IPR001482">
    <property type="entry name" value="T2SS/T4SS_dom"/>
</dbReference>
<dbReference type="GO" id="GO:0005524">
    <property type="term" value="F:ATP binding"/>
    <property type="evidence" value="ECO:0007669"/>
    <property type="project" value="UniProtKB-KW"/>
</dbReference>
<dbReference type="Gene3D" id="3.30.300.160">
    <property type="entry name" value="Type II secretion system, protein E, N-terminal domain"/>
    <property type="match status" value="1"/>
</dbReference>
<dbReference type="CDD" id="cd01129">
    <property type="entry name" value="PulE-GspE-like"/>
    <property type="match status" value="1"/>
</dbReference>
<dbReference type="EMBL" id="DWWT01000034">
    <property type="protein sequence ID" value="HJC06084.1"/>
    <property type="molecule type" value="Genomic_DNA"/>
</dbReference>
<organism evidence="5 6">
    <name type="scientific">Candidatus Enterocloster excrementipullorum</name>
    <dbReference type="NCBI Taxonomy" id="2838559"/>
    <lineage>
        <taxon>Bacteria</taxon>
        <taxon>Bacillati</taxon>
        <taxon>Bacillota</taxon>
        <taxon>Clostridia</taxon>
        <taxon>Lachnospirales</taxon>
        <taxon>Lachnospiraceae</taxon>
        <taxon>Enterocloster</taxon>
    </lineage>
</organism>
<dbReference type="InterPro" id="IPR027417">
    <property type="entry name" value="P-loop_NTPase"/>
</dbReference>
<evidence type="ECO:0000313" key="5">
    <source>
        <dbReference type="EMBL" id="HJC06084.1"/>
    </source>
</evidence>
<dbReference type="Pfam" id="PF00437">
    <property type="entry name" value="T2SSE"/>
    <property type="match status" value="1"/>
</dbReference>
<dbReference type="Gene3D" id="3.30.450.90">
    <property type="match status" value="1"/>
</dbReference>
<sequence>MLVKEKRMTENQLARARILTGSARERERLRLLVELGYVSEDDILDCICRKEGTARTDAETAKIDPRAAALLTGAFAREHHLLPVAFKEDSIIVAVPFWADQDVLDETAVFTGVPAVPVLAAEKELEKAIERVYGEEEEGESAERIDSAPLVRAVNAIIEEAYERNASDIHVEPWKDRLTVRFRINGDLICVRSMELLYHSPIVTRLKLMAGMDIAQKRLPQDGKYHYERGGISTDLRISSLPTIYGEKVVLRLLGNNRDPALMDIGRLGMEEEQREAFDRMLRAPFGLVLVTGPTGSGKSTTLYAALNRLASGKLNIVTVEEPVEKMINGITQVQVNPKAGLTFAAALRSILRQDPDVIMVGEMRDEETVSMGIRAAITGHLVFSTLHTGDCASAVIRLRSMGAPSYLIAASLTGIAAQRLVKILCPFCKRPENVNGEKQDALRQLTGQEIQRLWRAPGCPKCNGTGYIRRRAVYEMMEADGTVKDMIRRGTSAEELRRYQRKKGFLPLKDYVVKLLLAGETDMEEAEKVIYSAE</sequence>
<dbReference type="GO" id="GO:0005886">
    <property type="term" value="C:plasma membrane"/>
    <property type="evidence" value="ECO:0007669"/>
    <property type="project" value="TreeGrafter"/>
</dbReference>
<dbReference type="InterPro" id="IPR007831">
    <property type="entry name" value="T2SS_GspE_N"/>
</dbReference>